<feature type="compositionally biased region" description="Basic residues" evidence="11">
    <location>
        <begin position="380"/>
        <end position="400"/>
    </location>
</feature>
<proteinExistence type="inferred from homology"/>
<dbReference type="Proteomes" id="UP000694941">
    <property type="component" value="Unplaced"/>
</dbReference>
<dbReference type="InterPro" id="IPR017452">
    <property type="entry name" value="GPCR_Rhodpsn_7TM"/>
</dbReference>
<evidence type="ECO:0000256" key="1">
    <source>
        <dbReference type="ARBA" id="ARBA00004651"/>
    </source>
</evidence>
<keyword evidence="3" id="KW-1003">Cell membrane</keyword>
<keyword evidence="7 12" id="KW-0472">Membrane</keyword>
<keyword evidence="14" id="KW-1185">Reference proteome</keyword>
<dbReference type="Gene3D" id="1.20.1070.10">
    <property type="entry name" value="Rhodopsin 7-helix transmembrane proteins"/>
    <property type="match status" value="2"/>
</dbReference>
<evidence type="ECO:0000256" key="3">
    <source>
        <dbReference type="ARBA" id="ARBA00022475"/>
    </source>
</evidence>
<feature type="region of interest" description="Disordered" evidence="11">
    <location>
        <begin position="431"/>
        <end position="469"/>
    </location>
</feature>
<comment type="similarity">
    <text evidence="2 10">Belongs to the G-protein coupled receptor 1 family.</text>
</comment>
<dbReference type="RefSeq" id="XP_013788422.1">
    <property type="nucleotide sequence ID" value="XM_013932968.1"/>
</dbReference>
<accession>A0ABM1BTL7</accession>
<evidence type="ECO:0000256" key="4">
    <source>
        <dbReference type="ARBA" id="ARBA00022692"/>
    </source>
</evidence>
<dbReference type="PROSITE" id="PS00237">
    <property type="entry name" value="G_PROTEIN_RECEP_F1_1"/>
    <property type="match status" value="1"/>
</dbReference>
<gene>
    <name evidence="15" type="primary">LOC106472331</name>
</gene>
<feature type="compositionally biased region" description="Basic and acidic residues" evidence="11">
    <location>
        <begin position="587"/>
        <end position="596"/>
    </location>
</feature>
<feature type="region of interest" description="Disordered" evidence="11">
    <location>
        <begin position="368"/>
        <end position="413"/>
    </location>
</feature>
<feature type="transmembrane region" description="Helical" evidence="12">
    <location>
        <begin position="214"/>
        <end position="239"/>
    </location>
</feature>
<dbReference type="SMART" id="SM01381">
    <property type="entry name" value="7TM_GPCR_Srsx"/>
    <property type="match status" value="1"/>
</dbReference>
<dbReference type="PANTHER" id="PTHR24247">
    <property type="entry name" value="5-HYDROXYTRYPTAMINE RECEPTOR"/>
    <property type="match status" value="1"/>
</dbReference>
<protein>
    <submittedName>
        <fullName evidence="15">Muscarinic acetylcholine receptor M5-like</fullName>
    </submittedName>
</protein>
<evidence type="ECO:0000256" key="5">
    <source>
        <dbReference type="ARBA" id="ARBA00022989"/>
    </source>
</evidence>
<evidence type="ECO:0000256" key="12">
    <source>
        <dbReference type="SAM" id="Phobius"/>
    </source>
</evidence>
<evidence type="ECO:0000256" key="6">
    <source>
        <dbReference type="ARBA" id="ARBA00023040"/>
    </source>
</evidence>
<feature type="transmembrane region" description="Helical" evidence="12">
    <location>
        <begin position="94"/>
        <end position="122"/>
    </location>
</feature>
<reference evidence="15" key="1">
    <citation type="submission" date="2025-08" db="UniProtKB">
        <authorList>
            <consortium name="RefSeq"/>
        </authorList>
    </citation>
    <scope>IDENTIFICATION</scope>
    <source>
        <tissue evidence="15">Muscle</tissue>
    </source>
</reference>
<dbReference type="GeneID" id="106472331"/>
<keyword evidence="9 10" id="KW-0807">Transducer</keyword>
<feature type="transmembrane region" description="Helical" evidence="12">
    <location>
        <begin position="259"/>
        <end position="283"/>
    </location>
</feature>
<dbReference type="PANTHER" id="PTHR24247:SF191">
    <property type="entry name" value="MUSCARINIC ACETYLCHOLINE RECEPTOR, B-TYPE, ISOFORM A"/>
    <property type="match status" value="1"/>
</dbReference>
<keyword evidence="6 10" id="KW-0297">G-protein coupled receptor</keyword>
<sequence length="680" mass="77270">MLLPSVVSVTSSAYLSESFRSLSFWDTTTIKRSGLITDYFQDVFKFKTSANINFFSNISETSESNFTSANELLLFSNSSNETNLPVPNPSPFSLWLTIFIAVAIGLCIILTVGGNVLVLLAFVLERTIRQPSNYFIVSLAISDLLIGTVSMPFYAVYVLVGRWDLGPIPCDLWLATDHTVCLVSIYTVLLITVDRYCSVKIAAKYRGWRTREKVMWMVAITWIIPFLVFFISIMGWAYFIGYRDLAPGECAVQFLKDPVFNTSLIIGYFYVTMVILFVLYTGIYKTASDMQKKSAAKQKRIQSLIAMTNLSKGDTTCVNTSKSQNVLPHQDNTTKVNNNIEQHEDGECLLGTDKSKACDVDQEDYCSSPAFDSDDDSSHRSAKPSKQLRYKKRKTKHRPKLERQPNKGSDSNIRIEARAMDKTGLILNLPAPIYKPKNGTERKIGEEQSTPETPDGNFEKTEATKQQSPNSIEIKTFKEYGDLSTEVCNRKPFTNDKAVITDPVLFLNEALNLSFRKKNTLQVERVSETQTITRIARNEELQPIINYYQENTTSNSPIKNYSTLSTKRAFVKTLGRKMKSKKKSSEKRRQSKSENRARKALRTISFILGAFVLCWTPYHICALVEGFCRNPDGCVNYHLFYLTYFLCYANSPINPFCYAMANQQFKKAFYRILNGDFHRT</sequence>
<evidence type="ECO:0000256" key="2">
    <source>
        <dbReference type="ARBA" id="ARBA00010663"/>
    </source>
</evidence>
<dbReference type="InterPro" id="IPR000276">
    <property type="entry name" value="GPCR_Rhodpsn"/>
</dbReference>
<organism evidence="14 15">
    <name type="scientific">Limulus polyphemus</name>
    <name type="common">Atlantic horseshoe crab</name>
    <dbReference type="NCBI Taxonomy" id="6850"/>
    <lineage>
        <taxon>Eukaryota</taxon>
        <taxon>Metazoa</taxon>
        <taxon>Ecdysozoa</taxon>
        <taxon>Arthropoda</taxon>
        <taxon>Chelicerata</taxon>
        <taxon>Merostomata</taxon>
        <taxon>Xiphosura</taxon>
        <taxon>Limulidae</taxon>
        <taxon>Limulus</taxon>
    </lineage>
</organism>
<feature type="region of interest" description="Disordered" evidence="11">
    <location>
        <begin position="575"/>
        <end position="596"/>
    </location>
</feature>
<dbReference type="PROSITE" id="PS50262">
    <property type="entry name" value="G_PROTEIN_RECEP_F1_2"/>
    <property type="match status" value="1"/>
</dbReference>
<evidence type="ECO:0000313" key="15">
    <source>
        <dbReference type="RefSeq" id="XP_013788422.1"/>
    </source>
</evidence>
<feature type="transmembrane region" description="Helical" evidence="12">
    <location>
        <begin position="172"/>
        <end position="193"/>
    </location>
</feature>
<dbReference type="PRINTS" id="PR00237">
    <property type="entry name" value="GPCRRHODOPSN"/>
</dbReference>
<name>A0ABM1BTL7_LIMPO</name>
<keyword evidence="8 10" id="KW-0675">Receptor</keyword>
<dbReference type="SUPFAM" id="SSF81321">
    <property type="entry name" value="Family A G protein-coupled receptor-like"/>
    <property type="match status" value="1"/>
</dbReference>
<feature type="transmembrane region" description="Helical" evidence="12">
    <location>
        <begin position="134"/>
        <end position="160"/>
    </location>
</feature>
<dbReference type="PRINTS" id="PR00243">
    <property type="entry name" value="MUSCARINICR"/>
</dbReference>
<evidence type="ECO:0000256" key="7">
    <source>
        <dbReference type="ARBA" id="ARBA00023136"/>
    </source>
</evidence>
<evidence type="ECO:0000256" key="10">
    <source>
        <dbReference type="RuleBase" id="RU000688"/>
    </source>
</evidence>
<feature type="domain" description="G-protein coupled receptors family 1 profile" evidence="13">
    <location>
        <begin position="114"/>
        <end position="658"/>
    </location>
</feature>
<evidence type="ECO:0000256" key="8">
    <source>
        <dbReference type="ARBA" id="ARBA00023170"/>
    </source>
</evidence>
<dbReference type="Pfam" id="PF00001">
    <property type="entry name" value="7tm_1"/>
    <property type="match status" value="2"/>
</dbReference>
<evidence type="ECO:0000256" key="11">
    <source>
        <dbReference type="SAM" id="MobiDB-lite"/>
    </source>
</evidence>
<keyword evidence="5 12" id="KW-1133">Transmembrane helix</keyword>
<feature type="transmembrane region" description="Helical" evidence="12">
    <location>
        <begin position="638"/>
        <end position="661"/>
    </location>
</feature>
<dbReference type="InterPro" id="IPR000995">
    <property type="entry name" value="Musac_Ach_rcpt"/>
</dbReference>
<evidence type="ECO:0000259" key="13">
    <source>
        <dbReference type="PROSITE" id="PS50262"/>
    </source>
</evidence>
<keyword evidence="4 10" id="KW-0812">Transmembrane</keyword>
<evidence type="ECO:0000313" key="14">
    <source>
        <dbReference type="Proteomes" id="UP000694941"/>
    </source>
</evidence>
<feature type="transmembrane region" description="Helical" evidence="12">
    <location>
        <begin position="600"/>
        <end position="618"/>
    </location>
</feature>
<comment type="subcellular location">
    <subcellularLocation>
        <location evidence="1">Cell membrane</location>
        <topology evidence="1">Multi-pass membrane protein</topology>
    </subcellularLocation>
</comment>
<evidence type="ECO:0000256" key="9">
    <source>
        <dbReference type="ARBA" id="ARBA00023224"/>
    </source>
</evidence>
<feature type="compositionally biased region" description="Basic residues" evidence="11">
    <location>
        <begin position="575"/>
        <end position="586"/>
    </location>
</feature>